<evidence type="ECO:0000313" key="2">
    <source>
        <dbReference type="EMBL" id="MBD9356757.1"/>
    </source>
</evidence>
<dbReference type="Gene3D" id="2.120.10.70">
    <property type="entry name" value="Fucose-specific lectin"/>
    <property type="match status" value="2"/>
</dbReference>
<dbReference type="SUPFAM" id="SSF89372">
    <property type="entry name" value="Fucose-specific lectin"/>
    <property type="match status" value="1"/>
</dbReference>
<comment type="caution">
    <text evidence="2">The sequence shown here is derived from an EMBL/GenBank/DDBJ whole genome shotgun (WGS) entry which is preliminary data.</text>
</comment>
<evidence type="ECO:0000313" key="3">
    <source>
        <dbReference type="Proteomes" id="UP000652176"/>
    </source>
</evidence>
<reference evidence="2 3" key="1">
    <citation type="submission" date="2020-09" db="EMBL/GenBank/DDBJ databases">
        <title>Methylomonas albis sp. nov. and Methylomonas fluvii sp. nov.: Two cold-adapted methanotrophs from the River Elbe and an amended description of Methylovulum psychrotolerans strain Eb1.</title>
        <authorList>
            <person name="Bussmann I.K."/>
            <person name="Klings K.-W."/>
            <person name="Warnstedt J."/>
            <person name="Hoppert M."/>
            <person name="Saborowski A."/>
            <person name="Horn F."/>
            <person name="Liebner S."/>
        </authorList>
    </citation>
    <scope>NUCLEOTIDE SEQUENCE [LARGE SCALE GENOMIC DNA]</scope>
    <source>
        <strain evidence="2 3">EbA</strain>
    </source>
</reference>
<dbReference type="EMBL" id="JACXSS010000001">
    <property type="protein sequence ID" value="MBD9356757.1"/>
    <property type="molecule type" value="Genomic_DNA"/>
</dbReference>
<dbReference type="RefSeq" id="WP_192375084.1">
    <property type="nucleotide sequence ID" value="NZ_CAJHIV010000001.1"/>
</dbReference>
<dbReference type="Pfam" id="PF01400">
    <property type="entry name" value="Astacin"/>
    <property type="match status" value="1"/>
</dbReference>
<dbReference type="Proteomes" id="UP000652176">
    <property type="component" value="Unassembled WGS sequence"/>
</dbReference>
<accession>A0ABR9D0W3</accession>
<keyword evidence="3" id="KW-1185">Reference proteome</keyword>
<sequence length="1196" mass="126406">MGFATSDLDTRWPHARVPYLIDETQFPPGQTAYAGILNAINYYRCVTGIQFVPRIDEDDFVLIKRVADRSNSPVGRDGGTQILNCAVNDIGFNFTSKTTYAETSDDGPALACDGSNYFMVWRGTDDRLNVALLAGPGGAIVAKATLRQKTSSRPAVATIGGVLVIAYRETGSDKLRLISSENIAPPAVPMRFVQLLRVTLAAPWQTTEGAPALCVHQGALFVGWRGAGNPRLNIARVRVRQLRVLATLPDTSESGPALVSFDSLLYLAWHGGDNRLNLMRSGDGGVSFADKFISPLLADASPALVALNSELYIAWKYGESLSIGKVQTAPGALVPVNFVWQQSTLGAENTDAAPALAAAGASGCIAWKGVGNRNLNCEPTQFNRESSLIHESAHALGMYHEQQRPDRDVYVQVIGPEDKEWKENYKPLEDESMLGPYDGSSLMHYPPNARLQPRPGGLPTFGPGPLLSPGDIDALRYMYPVTQVWVLGETTDAQPALSFEDGSLRLAWVGSGNQNLNSAFVVMQFETFSGLTVANQPIPDRVRIATGGIENKQTYADTADLGPTLGGSKLIWKGSDNEDLNFAYISGGPVLADKTRLGGAGNPELSDHSPAAVPFGPYTAIAWKGHGNDSLNLSIVDSNGRAVSGTYRFVNENTETAPALTLHGGVLFMAWKGSGNNALNVAPVQLAADQRILGMGTKTTLPVRCDENTGPSIASIRNRLVIAWKGEHNDYLHFMVSFDDGHSFSNLHASAEQSSHAPALATVDMNGNEALVVAWKGADNDSISLGMVDLAWTHAGAMYAALAVDAGGTLNLAWLDLGNDGGWQGPLRIGGARLAPGGNVTLFEQGDTVRTALSIGADGTLNVAWLELGGSWQGPIAVGGATLMAGAPVTVFQQAQTEFAALTVDRGGSMNVAWLDTTRSGWQGPLAFGSATLSPGAPVSVFRQDATTFSALTVDAAGMMNIAWLDTATPGWQGPLAFGTGHLSPGAAVTVFEQSGGVFSALTIAADGAMNVAWLDTASPGWHGPAPFGDRHLLAGAPVAVFRQGESTISALTVDRHGAMNVAWLDTTASGWQGPMPFGNAVLVPGAPVTAFRQSETVYAGLTVDAQGAMSIVWLDTAMPGWNGPVAIGEPRFPPGAPVSVFQQSENVITALAVDRNGTLCVAWLDVKRPGWRGPVTIGDARFRAPTPVATIRQHA</sequence>
<dbReference type="PANTHER" id="PTHR10127">
    <property type="entry name" value="DISCOIDIN, CUB, EGF, LAMININ , AND ZINC METALLOPROTEASE DOMAIN CONTAINING"/>
    <property type="match status" value="1"/>
</dbReference>
<dbReference type="InterPro" id="IPR024079">
    <property type="entry name" value="MetalloPept_cat_dom_sf"/>
</dbReference>
<organism evidence="2 3">
    <name type="scientific">Methylomonas albis</name>
    <dbReference type="NCBI Taxonomy" id="1854563"/>
    <lineage>
        <taxon>Bacteria</taxon>
        <taxon>Pseudomonadati</taxon>
        <taxon>Pseudomonadota</taxon>
        <taxon>Gammaproteobacteria</taxon>
        <taxon>Methylococcales</taxon>
        <taxon>Methylococcaceae</taxon>
        <taxon>Methylomonas</taxon>
    </lineage>
</organism>
<feature type="domain" description="Peptidase M12A" evidence="1">
    <location>
        <begin position="385"/>
        <end position="449"/>
    </location>
</feature>
<protein>
    <recommendedName>
        <fullName evidence="1">Peptidase M12A domain-containing protein</fullName>
    </recommendedName>
</protein>
<dbReference type="SUPFAM" id="SSF55486">
    <property type="entry name" value="Metalloproteases ('zincins'), catalytic domain"/>
    <property type="match status" value="2"/>
</dbReference>
<gene>
    <name evidence="2" type="ORF">IE877_12835</name>
</gene>
<evidence type="ECO:0000259" key="1">
    <source>
        <dbReference type="Pfam" id="PF01400"/>
    </source>
</evidence>
<dbReference type="InterPro" id="IPR001506">
    <property type="entry name" value="Peptidase_M12A"/>
</dbReference>
<dbReference type="Gene3D" id="3.40.390.10">
    <property type="entry name" value="Collagenase (Catalytic Domain)"/>
    <property type="match status" value="2"/>
</dbReference>
<proteinExistence type="predicted"/>
<name>A0ABR9D0W3_9GAMM</name>
<dbReference type="PANTHER" id="PTHR10127:SF850">
    <property type="entry name" value="METALLOENDOPEPTIDASE"/>
    <property type="match status" value="1"/>
</dbReference>